<accession>A0A1G6PB23</accession>
<keyword evidence="1" id="KW-0732">Signal</keyword>
<gene>
    <name evidence="2" type="ORF">SAMN05421749_11412</name>
</gene>
<reference evidence="3" key="1">
    <citation type="submission" date="2016-09" db="EMBL/GenBank/DDBJ databases">
        <authorList>
            <person name="Varghese N."/>
            <person name="Submissions S."/>
        </authorList>
    </citation>
    <scope>NUCLEOTIDE SEQUENCE [LARGE SCALE GENOMIC DNA]</scope>
    <source>
        <strain evidence="3">ANC 3699</strain>
    </source>
</reference>
<evidence type="ECO:0000313" key="3">
    <source>
        <dbReference type="Proteomes" id="UP000242317"/>
    </source>
</evidence>
<sequence>MKKTIFVALLSISSLSFAESKEADCEALVVATDLLMTMHQLGNDIEDSKSTYTNQFKEESAVFIQIIDEAKTFPVYADETQPETYDEAKAEQVLEAFNQDWKRRCLAGDVPKS</sequence>
<dbReference type="RefSeq" id="WP_092621739.1">
    <property type="nucleotide sequence ID" value="NZ_FMYK01000014.1"/>
</dbReference>
<name>A0A1G6PB23_9GAMM</name>
<feature type="chain" id="PRO_5017406886" evidence="1">
    <location>
        <begin position="19"/>
        <end position="113"/>
    </location>
</feature>
<dbReference type="AlphaFoldDB" id="A0A1G6PB23"/>
<feature type="signal peptide" evidence="1">
    <location>
        <begin position="1"/>
        <end position="18"/>
    </location>
</feature>
<organism evidence="2 3">
    <name type="scientific">Acinetobacter marinus</name>
    <dbReference type="NCBI Taxonomy" id="281375"/>
    <lineage>
        <taxon>Bacteria</taxon>
        <taxon>Pseudomonadati</taxon>
        <taxon>Pseudomonadota</taxon>
        <taxon>Gammaproteobacteria</taxon>
        <taxon>Moraxellales</taxon>
        <taxon>Moraxellaceae</taxon>
        <taxon>Acinetobacter</taxon>
    </lineage>
</organism>
<protein>
    <submittedName>
        <fullName evidence="2">Uncharacterized protein</fullName>
    </submittedName>
</protein>
<dbReference type="OrthoDB" id="6711402at2"/>
<proteinExistence type="predicted"/>
<evidence type="ECO:0000256" key="1">
    <source>
        <dbReference type="SAM" id="SignalP"/>
    </source>
</evidence>
<evidence type="ECO:0000313" key="2">
    <source>
        <dbReference type="EMBL" id="SDC77480.1"/>
    </source>
</evidence>
<dbReference type="Proteomes" id="UP000242317">
    <property type="component" value="Unassembled WGS sequence"/>
</dbReference>
<keyword evidence="3" id="KW-1185">Reference proteome</keyword>
<dbReference type="EMBL" id="FMYK01000014">
    <property type="protein sequence ID" value="SDC77480.1"/>
    <property type="molecule type" value="Genomic_DNA"/>
</dbReference>